<organism evidence="1 2">
    <name type="scientific">Leptospira alstonii serovar Sichuan str. 79601</name>
    <dbReference type="NCBI Taxonomy" id="1218565"/>
    <lineage>
        <taxon>Bacteria</taxon>
        <taxon>Pseudomonadati</taxon>
        <taxon>Spirochaetota</taxon>
        <taxon>Spirochaetia</taxon>
        <taxon>Leptospirales</taxon>
        <taxon>Leptospiraceae</taxon>
        <taxon>Leptospira</taxon>
    </lineage>
</organism>
<proteinExistence type="predicted"/>
<evidence type="ECO:0000313" key="2">
    <source>
        <dbReference type="Proteomes" id="UP000011988"/>
    </source>
</evidence>
<dbReference type="EMBL" id="ANIK01000043">
    <property type="protein sequence ID" value="EMJ94968.1"/>
    <property type="molecule type" value="Genomic_DNA"/>
</dbReference>
<evidence type="ECO:0000313" key="1">
    <source>
        <dbReference type="EMBL" id="EMJ94968.1"/>
    </source>
</evidence>
<name>M6D1E0_9LEPT</name>
<accession>M6D1E0</accession>
<comment type="caution">
    <text evidence="1">The sequence shown here is derived from an EMBL/GenBank/DDBJ whole genome shotgun (WGS) entry which is preliminary data.</text>
</comment>
<dbReference type="AlphaFoldDB" id="M6D1E0"/>
<dbReference type="PATRIC" id="fig|1218565.3.peg.2159"/>
<sequence length="38" mass="4575">MKSWGSKPNDFGSRLNSQWKIVKRERVNVFNKIRKNIL</sequence>
<dbReference type="Proteomes" id="UP000011988">
    <property type="component" value="Unassembled WGS sequence"/>
</dbReference>
<gene>
    <name evidence="1" type="ORF">LEP1GSC194_2716</name>
</gene>
<protein>
    <submittedName>
        <fullName evidence="1">Uncharacterized protein</fullName>
    </submittedName>
</protein>
<reference evidence="1 2" key="1">
    <citation type="submission" date="2013-01" db="EMBL/GenBank/DDBJ databases">
        <authorList>
            <person name="Harkins D.M."/>
            <person name="Durkin A.S."/>
            <person name="Brinkac L.M."/>
            <person name="Haft D.H."/>
            <person name="Selengut J.D."/>
            <person name="Sanka R."/>
            <person name="DePew J."/>
            <person name="Purushe J."/>
            <person name="Galloway R.L."/>
            <person name="Vinetz J.M."/>
            <person name="Sutton G.G."/>
            <person name="Nierman W.C."/>
            <person name="Fouts D.E."/>
        </authorList>
    </citation>
    <scope>NUCLEOTIDE SEQUENCE [LARGE SCALE GENOMIC DNA]</scope>
    <source>
        <strain evidence="1 2">79601</strain>
    </source>
</reference>